<name>L8X2D3_THACA</name>
<feature type="compositionally biased region" description="Basic and acidic residues" evidence="1">
    <location>
        <begin position="16"/>
        <end position="26"/>
    </location>
</feature>
<dbReference type="Proteomes" id="UP000011668">
    <property type="component" value="Unassembled WGS sequence"/>
</dbReference>
<dbReference type="AlphaFoldDB" id="L8X2D3"/>
<dbReference type="EMBL" id="AFRT01000734">
    <property type="protein sequence ID" value="ELU42764.1"/>
    <property type="molecule type" value="Genomic_DNA"/>
</dbReference>
<accession>L8X2D3</accession>
<feature type="compositionally biased region" description="Low complexity" evidence="1">
    <location>
        <begin position="152"/>
        <end position="163"/>
    </location>
</feature>
<keyword evidence="3" id="KW-1185">Reference proteome</keyword>
<feature type="region of interest" description="Disordered" evidence="1">
    <location>
        <begin position="100"/>
        <end position="171"/>
    </location>
</feature>
<reference evidence="2 3" key="1">
    <citation type="journal article" date="2013" name="Nat. Commun.">
        <title>The evolution and pathogenic mechanisms of the rice sheath blight pathogen.</title>
        <authorList>
            <person name="Zheng A."/>
            <person name="Lin R."/>
            <person name="Xu L."/>
            <person name="Qin P."/>
            <person name="Tang C."/>
            <person name="Ai P."/>
            <person name="Zhang D."/>
            <person name="Liu Y."/>
            <person name="Sun Z."/>
            <person name="Feng H."/>
            <person name="Wang Y."/>
            <person name="Chen Y."/>
            <person name="Liang X."/>
            <person name="Fu R."/>
            <person name="Li Q."/>
            <person name="Zhang J."/>
            <person name="Yu X."/>
            <person name="Xie Z."/>
            <person name="Ding L."/>
            <person name="Guan P."/>
            <person name="Tang J."/>
            <person name="Liang Y."/>
            <person name="Wang S."/>
            <person name="Deng Q."/>
            <person name="Li S."/>
            <person name="Zhu J."/>
            <person name="Wang L."/>
            <person name="Liu H."/>
            <person name="Li P."/>
        </authorList>
    </citation>
    <scope>NUCLEOTIDE SEQUENCE [LARGE SCALE GENOMIC DNA]</scope>
    <source>
        <strain evidence="3">AG-1 IA</strain>
    </source>
</reference>
<feature type="region of interest" description="Disordered" evidence="1">
    <location>
        <begin position="1"/>
        <end position="52"/>
    </location>
</feature>
<proteinExistence type="predicted"/>
<comment type="caution">
    <text evidence="2">The sequence shown here is derived from an EMBL/GenBank/DDBJ whole genome shotgun (WGS) entry which is preliminary data.</text>
</comment>
<evidence type="ECO:0000313" key="3">
    <source>
        <dbReference type="Proteomes" id="UP000011668"/>
    </source>
</evidence>
<feature type="compositionally biased region" description="Basic and acidic residues" evidence="1">
    <location>
        <begin position="39"/>
        <end position="48"/>
    </location>
</feature>
<sequence length="171" mass="17316">MGRGTGPGADNSVDIGSRRKDEDDGSCRSNVFPNLASGEPRRKTLGDGRRKRAGGSYWVVTGDLLLVTAGGSSLVAAGVSFLATTGDSSLATTNDSRLINIGEPRTMGTGDSRPTTIDPGKSRSRLATTGDSCLIPTVGIAGETTSGRDRSSSSAVSFSSDSGLEGGSVSV</sequence>
<evidence type="ECO:0000313" key="2">
    <source>
        <dbReference type="EMBL" id="ELU42764.1"/>
    </source>
</evidence>
<dbReference type="HOGENOM" id="CLU_1563940_0_0_1"/>
<evidence type="ECO:0000256" key="1">
    <source>
        <dbReference type="SAM" id="MobiDB-lite"/>
    </source>
</evidence>
<gene>
    <name evidence="2" type="ORF">AG1IA_03206</name>
</gene>
<organism evidence="2 3">
    <name type="scientific">Thanatephorus cucumeris (strain AG1-IA)</name>
    <name type="common">Rice sheath blight fungus</name>
    <name type="synonym">Rhizoctonia solani</name>
    <dbReference type="NCBI Taxonomy" id="983506"/>
    <lineage>
        <taxon>Eukaryota</taxon>
        <taxon>Fungi</taxon>
        <taxon>Dikarya</taxon>
        <taxon>Basidiomycota</taxon>
        <taxon>Agaricomycotina</taxon>
        <taxon>Agaricomycetes</taxon>
        <taxon>Cantharellales</taxon>
        <taxon>Ceratobasidiaceae</taxon>
        <taxon>Rhizoctonia</taxon>
        <taxon>Rhizoctonia solani AG-1</taxon>
    </lineage>
</organism>
<protein>
    <submittedName>
        <fullName evidence="2">Uncharacterized protein</fullName>
    </submittedName>
</protein>